<dbReference type="CDD" id="cd03784">
    <property type="entry name" value="GT1_Gtf-like"/>
    <property type="match status" value="1"/>
</dbReference>
<dbReference type="InterPro" id="IPR004276">
    <property type="entry name" value="GlycoTrans_28_N"/>
</dbReference>
<dbReference type="PANTHER" id="PTHR48050:SF13">
    <property type="entry name" value="STEROL 3-BETA-GLUCOSYLTRANSFERASE UGT80A2"/>
    <property type="match status" value="1"/>
</dbReference>
<dbReference type="GO" id="GO:0005975">
    <property type="term" value="P:carbohydrate metabolic process"/>
    <property type="evidence" value="ECO:0007669"/>
    <property type="project" value="InterPro"/>
</dbReference>
<protein>
    <submittedName>
        <fullName evidence="5">Uncharacterized protein</fullName>
    </submittedName>
</protein>
<dbReference type="InterPro" id="IPR050426">
    <property type="entry name" value="Glycosyltransferase_28"/>
</dbReference>
<proteinExistence type="predicted"/>
<reference evidence="5 6" key="1">
    <citation type="submission" date="2016-04" db="EMBL/GenBank/DDBJ databases">
        <title>Complete genome sequence and analysis of deep-sea sediment isolate, Amycolatopsis sp. WP1.</title>
        <authorList>
            <person name="Wang H."/>
            <person name="Chen S."/>
            <person name="Wu Q."/>
        </authorList>
    </citation>
    <scope>NUCLEOTIDE SEQUENCE [LARGE SCALE GENOMIC DNA]</scope>
    <source>
        <strain evidence="5 6">WP1</strain>
    </source>
</reference>
<dbReference type="InterPro" id="IPR010610">
    <property type="entry name" value="EryCIII-like_C"/>
</dbReference>
<dbReference type="SUPFAM" id="SSF53756">
    <property type="entry name" value="UDP-Glycosyltransferase/glycogen phosphorylase"/>
    <property type="match status" value="1"/>
</dbReference>
<gene>
    <name evidence="5" type="ORF">A4R43_21840</name>
</gene>
<keyword evidence="2" id="KW-0045">Antibiotic biosynthesis</keyword>
<dbReference type="Pfam" id="PF06722">
    <property type="entry name" value="EryCIII-like_C"/>
    <property type="match status" value="1"/>
</dbReference>
<keyword evidence="6" id="KW-1185">Reference proteome</keyword>
<dbReference type="EMBL" id="CP015163">
    <property type="protein sequence ID" value="AXB44815.1"/>
    <property type="molecule type" value="Genomic_DNA"/>
</dbReference>
<dbReference type="AlphaFoldDB" id="A0A344L9U1"/>
<dbReference type="FunFam" id="3.40.50.2000:FF:000009">
    <property type="entry name" value="Sterol 3-beta-glucosyltransferase UGT80A2"/>
    <property type="match status" value="1"/>
</dbReference>
<evidence type="ECO:0000259" key="3">
    <source>
        <dbReference type="Pfam" id="PF03033"/>
    </source>
</evidence>
<dbReference type="GO" id="GO:0008194">
    <property type="term" value="F:UDP-glycosyltransferase activity"/>
    <property type="evidence" value="ECO:0007669"/>
    <property type="project" value="InterPro"/>
</dbReference>
<evidence type="ECO:0000313" key="6">
    <source>
        <dbReference type="Proteomes" id="UP000250434"/>
    </source>
</evidence>
<name>A0A344L9U1_9PSEU</name>
<evidence type="ECO:0000259" key="4">
    <source>
        <dbReference type="Pfam" id="PF06722"/>
    </source>
</evidence>
<dbReference type="GO" id="GO:0033072">
    <property type="term" value="P:vancomycin biosynthetic process"/>
    <property type="evidence" value="ECO:0007669"/>
    <property type="project" value="UniProtKB-UniPathway"/>
</dbReference>
<dbReference type="KEGG" id="aab:A4R43_21840"/>
<dbReference type="Pfam" id="PF03033">
    <property type="entry name" value="Glyco_transf_28"/>
    <property type="match status" value="1"/>
</dbReference>
<dbReference type="Gene3D" id="3.40.50.2000">
    <property type="entry name" value="Glycogen Phosphorylase B"/>
    <property type="match status" value="2"/>
</dbReference>
<accession>A0A344L9U1</accession>
<dbReference type="RefSeq" id="WP_113694072.1">
    <property type="nucleotide sequence ID" value="NZ_CP015163.1"/>
</dbReference>
<organism evidence="5 6">
    <name type="scientific">Amycolatopsis albispora</name>
    <dbReference type="NCBI Taxonomy" id="1804986"/>
    <lineage>
        <taxon>Bacteria</taxon>
        <taxon>Bacillati</taxon>
        <taxon>Actinomycetota</taxon>
        <taxon>Actinomycetes</taxon>
        <taxon>Pseudonocardiales</taxon>
        <taxon>Pseudonocardiaceae</taxon>
        <taxon>Amycolatopsis</taxon>
    </lineage>
</organism>
<evidence type="ECO:0000313" key="5">
    <source>
        <dbReference type="EMBL" id="AXB44815.1"/>
    </source>
</evidence>
<comment type="pathway">
    <text evidence="1">Antibiotic biosynthesis; vancomycin biosynthesis.</text>
</comment>
<dbReference type="UniPathway" id="UPA00162"/>
<sequence>MDALLLTYGSQGDVQPFVALAEALRAAGHGVRLAGPARSAKLAGDLEYRPITDALIEAVDTDEVRRARDSGKGAGAVARSLRAVKAAAREALDDSWSAAADGADVIVHHPITAGHHLAEKLGVPSVLASLFPTNVPTGEFPCATAPVRLPKALNRLTYRLDGLAGLALRGTIDDWRGSLGLPKRRGRHDFLRDPRGEHVTVLNAFSRHVVPPPADWPDSVHTTGYWFLPASAEWTPPAELTAFLDAGEPPVCVTFGSLVGADPARTARTVLAAVRQAGVRAILVAGWGGLAVDEVPDDVLVVDQVPYDWLFPRVAAVVSHSGAGTSSAAAAAGRPQVGIPMDVEQPMWAARLHGLGVSPAPIPYGELAEDQLAAALRAVTTEPAYAARAAELGELINAEGGAAEAVEVLERRMS</sequence>
<dbReference type="GO" id="GO:0016758">
    <property type="term" value="F:hexosyltransferase activity"/>
    <property type="evidence" value="ECO:0007669"/>
    <property type="project" value="InterPro"/>
</dbReference>
<dbReference type="InterPro" id="IPR002213">
    <property type="entry name" value="UDP_glucos_trans"/>
</dbReference>
<feature type="domain" description="Glycosyltransferase family 28 N-terminal" evidence="3">
    <location>
        <begin position="4"/>
        <end position="132"/>
    </location>
</feature>
<evidence type="ECO:0000256" key="1">
    <source>
        <dbReference type="ARBA" id="ARBA00004660"/>
    </source>
</evidence>
<dbReference type="OrthoDB" id="3253247at2"/>
<dbReference type="Proteomes" id="UP000250434">
    <property type="component" value="Chromosome"/>
</dbReference>
<dbReference type="PANTHER" id="PTHR48050">
    <property type="entry name" value="STEROL 3-BETA-GLUCOSYLTRANSFERASE"/>
    <property type="match status" value="1"/>
</dbReference>
<evidence type="ECO:0000256" key="2">
    <source>
        <dbReference type="ARBA" id="ARBA00023194"/>
    </source>
</evidence>
<feature type="domain" description="Erythromycin biosynthesis protein CIII-like C-terminal" evidence="4">
    <location>
        <begin position="292"/>
        <end position="409"/>
    </location>
</feature>